<feature type="region of interest" description="Disordered" evidence="3">
    <location>
        <begin position="103"/>
        <end position="124"/>
    </location>
</feature>
<dbReference type="GO" id="GO:0005615">
    <property type="term" value="C:extracellular space"/>
    <property type="evidence" value="ECO:0007669"/>
    <property type="project" value="TreeGrafter"/>
</dbReference>
<evidence type="ECO:0008006" key="7">
    <source>
        <dbReference type="Google" id="ProtNLM"/>
    </source>
</evidence>
<protein>
    <recommendedName>
        <fullName evidence="7">Diuretic hormone 31</fullName>
    </recommendedName>
</protein>
<keyword evidence="6" id="KW-1185">Reference proteome</keyword>
<comment type="caution">
    <text evidence="5">The sequence shown here is derived from an EMBL/GenBank/DDBJ whole genome shotgun (WGS) entry which is preliminary data.</text>
</comment>
<feature type="signal peptide" evidence="4">
    <location>
        <begin position="1"/>
        <end position="24"/>
    </location>
</feature>
<evidence type="ECO:0000256" key="1">
    <source>
        <dbReference type="ARBA" id="ARBA00004613"/>
    </source>
</evidence>
<dbReference type="GO" id="GO:0001664">
    <property type="term" value="F:G protein-coupled receptor binding"/>
    <property type="evidence" value="ECO:0007669"/>
    <property type="project" value="TreeGrafter"/>
</dbReference>
<name>A0A8J2W751_9CRUS</name>
<dbReference type="OrthoDB" id="6332647at2759"/>
<dbReference type="Proteomes" id="UP000789390">
    <property type="component" value="Unassembled WGS sequence"/>
</dbReference>
<evidence type="ECO:0000256" key="3">
    <source>
        <dbReference type="SAM" id="MobiDB-lite"/>
    </source>
</evidence>
<dbReference type="InterPro" id="IPR034439">
    <property type="entry name" value="DH2-like"/>
</dbReference>
<evidence type="ECO:0000313" key="5">
    <source>
        <dbReference type="EMBL" id="CAH0107776.1"/>
    </source>
</evidence>
<keyword evidence="4" id="KW-0732">Signal</keyword>
<dbReference type="GO" id="GO:0007589">
    <property type="term" value="P:body fluid secretion"/>
    <property type="evidence" value="ECO:0007669"/>
    <property type="project" value="InterPro"/>
</dbReference>
<dbReference type="AlphaFoldDB" id="A0A8J2W751"/>
<sequence>MSRLVMTIFFLLVACLALIVPGNAAPPRQSLKWRKFWRPMLVDLDDPDSVMEVITRLERSLLRNSDYEHQKRGVDFGLGRGYSGSQAAKHLMGLAAANYAIGPGRKRRDTTESPAVDVKTEAIN</sequence>
<feature type="chain" id="PRO_5035249008" description="Diuretic hormone 31" evidence="4">
    <location>
        <begin position="25"/>
        <end position="124"/>
    </location>
</feature>
<comment type="subcellular location">
    <subcellularLocation>
        <location evidence="1">Secreted</location>
    </subcellularLocation>
</comment>
<keyword evidence="2" id="KW-0964">Secreted</keyword>
<dbReference type="PROSITE" id="PS51257">
    <property type="entry name" value="PROKAR_LIPOPROTEIN"/>
    <property type="match status" value="1"/>
</dbReference>
<accession>A0A8J2W751</accession>
<reference evidence="5" key="1">
    <citation type="submission" date="2021-11" db="EMBL/GenBank/DDBJ databases">
        <authorList>
            <person name="Schell T."/>
        </authorList>
    </citation>
    <scope>NUCLEOTIDE SEQUENCE</scope>
    <source>
        <strain evidence="5">M5</strain>
    </source>
</reference>
<evidence type="ECO:0000313" key="6">
    <source>
        <dbReference type="Proteomes" id="UP000789390"/>
    </source>
</evidence>
<dbReference type="PANTHER" id="PTHR41146:SF1">
    <property type="entry name" value="DIURETIC HORMONE CLASS 2"/>
    <property type="match status" value="1"/>
</dbReference>
<gene>
    <name evidence="5" type="ORF">DGAL_LOCUS11110</name>
</gene>
<dbReference type="EMBL" id="CAKKLH010000279">
    <property type="protein sequence ID" value="CAH0107776.1"/>
    <property type="molecule type" value="Genomic_DNA"/>
</dbReference>
<organism evidence="5 6">
    <name type="scientific">Daphnia galeata</name>
    <dbReference type="NCBI Taxonomy" id="27404"/>
    <lineage>
        <taxon>Eukaryota</taxon>
        <taxon>Metazoa</taxon>
        <taxon>Ecdysozoa</taxon>
        <taxon>Arthropoda</taxon>
        <taxon>Crustacea</taxon>
        <taxon>Branchiopoda</taxon>
        <taxon>Diplostraca</taxon>
        <taxon>Cladocera</taxon>
        <taxon>Anomopoda</taxon>
        <taxon>Daphniidae</taxon>
        <taxon>Daphnia</taxon>
    </lineage>
</organism>
<dbReference type="GO" id="GO:0008613">
    <property type="term" value="F:diuretic hormone activity"/>
    <property type="evidence" value="ECO:0007669"/>
    <property type="project" value="InterPro"/>
</dbReference>
<evidence type="ECO:0000256" key="2">
    <source>
        <dbReference type="ARBA" id="ARBA00022525"/>
    </source>
</evidence>
<evidence type="ECO:0000256" key="4">
    <source>
        <dbReference type="SAM" id="SignalP"/>
    </source>
</evidence>
<dbReference type="PANTHER" id="PTHR41146">
    <property type="entry name" value="DIURETIC HORMONE CLASS 2"/>
    <property type="match status" value="1"/>
</dbReference>
<proteinExistence type="predicted"/>